<dbReference type="AlphaFoldDB" id="A0A078AU44"/>
<sequence>MRKQTFRTIEKLSYIVGVPCLLGYAGYTLYQSAKYHEEERNKRLKETEEAILAKNQKNLIMLDNFKKKIFAVGMEEDFLRQQKEQTLEQKKAIVDNTKLIRDLVKDVKPDTVLLEMCQERYDNWLYDTVSDPNYDKKMERLYKLLDKEDYDQIIKGNQLDLDSSYLEMLSGMDLCQYRMMPCKTILGDRSIVITEKRYKSKLNMLEVYKEAASQTKKKTIKPQNKDDMTIFDIQSKTKDASQDAKKEDDNIDKLRIALQQINEAKSQMQNQITDKIIGQSNDSVAQDAKKSLLMNKNEVEPKKLSSTNELIKEIATKEAEKTRAQIYDEIVIDEINEELLKSVQKCEGNLVVMLVRKERLASFERLWKQANLDYYQTQDNKSKIKNSVIKEQQQKFEEKVSKKVETVQ</sequence>
<name>A0A078AU44_STYLE</name>
<evidence type="ECO:0000256" key="2">
    <source>
        <dbReference type="SAM" id="Phobius"/>
    </source>
</evidence>
<feature type="coiled-coil region" evidence="1">
    <location>
        <begin position="244"/>
        <end position="274"/>
    </location>
</feature>
<accession>A0A078AU44</accession>
<gene>
    <name evidence="3" type="primary">Contig5947.g6370</name>
    <name evidence="3" type="ORF">STYLEM_13825</name>
</gene>
<keyword evidence="2" id="KW-1133">Transmembrane helix</keyword>
<proteinExistence type="predicted"/>
<dbReference type="InParanoid" id="A0A078AU44"/>
<keyword evidence="2" id="KW-0472">Membrane</keyword>
<evidence type="ECO:0008006" key="5">
    <source>
        <dbReference type="Google" id="ProtNLM"/>
    </source>
</evidence>
<dbReference type="EMBL" id="CCKQ01013126">
    <property type="protein sequence ID" value="CDW84757.1"/>
    <property type="molecule type" value="Genomic_DNA"/>
</dbReference>
<keyword evidence="4" id="KW-1185">Reference proteome</keyword>
<organism evidence="3 4">
    <name type="scientific">Stylonychia lemnae</name>
    <name type="common">Ciliate</name>
    <dbReference type="NCBI Taxonomy" id="5949"/>
    <lineage>
        <taxon>Eukaryota</taxon>
        <taxon>Sar</taxon>
        <taxon>Alveolata</taxon>
        <taxon>Ciliophora</taxon>
        <taxon>Intramacronucleata</taxon>
        <taxon>Spirotrichea</taxon>
        <taxon>Stichotrichia</taxon>
        <taxon>Sporadotrichida</taxon>
        <taxon>Oxytrichidae</taxon>
        <taxon>Stylonychinae</taxon>
        <taxon>Stylonychia</taxon>
    </lineage>
</organism>
<dbReference type="OrthoDB" id="48306at2759"/>
<reference evidence="3 4" key="1">
    <citation type="submission" date="2014-06" db="EMBL/GenBank/DDBJ databases">
        <authorList>
            <person name="Swart Estienne"/>
        </authorList>
    </citation>
    <scope>NUCLEOTIDE SEQUENCE [LARGE SCALE GENOMIC DNA]</scope>
    <source>
        <strain evidence="3 4">130c</strain>
    </source>
</reference>
<keyword evidence="2" id="KW-0812">Transmembrane</keyword>
<dbReference type="Proteomes" id="UP000039865">
    <property type="component" value="Unassembled WGS sequence"/>
</dbReference>
<keyword evidence="1" id="KW-0175">Coiled coil</keyword>
<protein>
    <recommendedName>
        <fullName evidence="5">Transmembrane protein</fullName>
    </recommendedName>
</protein>
<feature type="transmembrane region" description="Helical" evidence="2">
    <location>
        <begin position="12"/>
        <end position="30"/>
    </location>
</feature>
<evidence type="ECO:0000313" key="4">
    <source>
        <dbReference type="Proteomes" id="UP000039865"/>
    </source>
</evidence>
<evidence type="ECO:0000313" key="3">
    <source>
        <dbReference type="EMBL" id="CDW84757.1"/>
    </source>
</evidence>
<evidence type="ECO:0000256" key="1">
    <source>
        <dbReference type="SAM" id="Coils"/>
    </source>
</evidence>